<dbReference type="CDD" id="cd04301">
    <property type="entry name" value="NAT_SF"/>
    <property type="match status" value="1"/>
</dbReference>
<reference evidence="4 5" key="1">
    <citation type="submission" date="2021-03" db="EMBL/GenBank/DDBJ databases">
        <title>Actinoplanes flavus sp. nov., a novel actinomycete isolated from Coconut Palm rhizosphere soil.</title>
        <authorList>
            <person name="Luo X."/>
        </authorList>
    </citation>
    <scope>NUCLEOTIDE SEQUENCE [LARGE SCALE GENOMIC DNA]</scope>
    <source>
        <strain evidence="4 5">NEAU-H7</strain>
    </source>
</reference>
<dbReference type="PANTHER" id="PTHR43877:SF2">
    <property type="entry name" value="AMINOALKYLPHOSPHONATE N-ACETYLTRANSFERASE-RELATED"/>
    <property type="match status" value="1"/>
</dbReference>
<keyword evidence="2" id="KW-0012">Acyltransferase</keyword>
<evidence type="ECO:0000256" key="1">
    <source>
        <dbReference type="ARBA" id="ARBA00022679"/>
    </source>
</evidence>
<comment type="caution">
    <text evidence="4">The sequence shown here is derived from an EMBL/GenBank/DDBJ whole genome shotgun (WGS) entry which is preliminary data.</text>
</comment>
<dbReference type="InterPro" id="IPR000182">
    <property type="entry name" value="GNAT_dom"/>
</dbReference>
<evidence type="ECO:0000256" key="2">
    <source>
        <dbReference type="ARBA" id="ARBA00023315"/>
    </source>
</evidence>
<dbReference type="PROSITE" id="PS51186">
    <property type="entry name" value="GNAT"/>
    <property type="match status" value="1"/>
</dbReference>
<accession>A0ABS3UHA4</accession>
<keyword evidence="5" id="KW-1185">Reference proteome</keyword>
<proteinExistence type="predicted"/>
<keyword evidence="1" id="KW-0808">Transferase</keyword>
<evidence type="ECO:0000313" key="4">
    <source>
        <dbReference type="EMBL" id="MBO3738165.1"/>
    </source>
</evidence>
<dbReference type="InterPro" id="IPR050832">
    <property type="entry name" value="Bact_Acetyltransf"/>
</dbReference>
<dbReference type="SUPFAM" id="SSF55729">
    <property type="entry name" value="Acyl-CoA N-acyltransferases (Nat)"/>
    <property type="match status" value="1"/>
</dbReference>
<dbReference type="Proteomes" id="UP000679690">
    <property type="component" value="Unassembled WGS sequence"/>
</dbReference>
<sequence>MPPNLVRVTPEHTGFPAAAALFDDYRVHYGHPSDPSATAAWLARQITTYGLTLTVALRNARPAGLITTLVLPASLRLGQACSVRDLFVDPTQRRTGVARTLMAHAIAEARTAGALRVSLQTEPGNTAAQALYTELGFHPVPDLTSLTLTLPSVPDIPAASADNNR</sequence>
<name>A0ABS3UHA4_9ACTN</name>
<dbReference type="InterPro" id="IPR016181">
    <property type="entry name" value="Acyl_CoA_acyltransferase"/>
</dbReference>
<dbReference type="Pfam" id="PF00583">
    <property type="entry name" value="Acetyltransf_1"/>
    <property type="match status" value="1"/>
</dbReference>
<dbReference type="RefSeq" id="WP_208467352.1">
    <property type="nucleotide sequence ID" value="NZ_JAGFNS010000006.1"/>
</dbReference>
<dbReference type="EMBL" id="JAGFNS010000006">
    <property type="protein sequence ID" value="MBO3738165.1"/>
    <property type="molecule type" value="Genomic_DNA"/>
</dbReference>
<protein>
    <submittedName>
        <fullName evidence="4">GNAT family N-acetyltransferase</fullName>
    </submittedName>
</protein>
<evidence type="ECO:0000313" key="5">
    <source>
        <dbReference type="Proteomes" id="UP000679690"/>
    </source>
</evidence>
<evidence type="ECO:0000259" key="3">
    <source>
        <dbReference type="PROSITE" id="PS51186"/>
    </source>
</evidence>
<dbReference type="PANTHER" id="PTHR43877">
    <property type="entry name" value="AMINOALKYLPHOSPHONATE N-ACETYLTRANSFERASE-RELATED-RELATED"/>
    <property type="match status" value="1"/>
</dbReference>
<gene>
    <name evidence="4" type="ORF">J5X75_11585</name>
</gene>
<dbReference type="Gene3D" id="3.40.630.30">
    <property type="match status" value="1"/>
</dbReference>
<organism evidence="4 5">
    <name type="scientific">Actinoplanes flavus</name>
    <dbReference type="NCBI Taxonomy" id="2820290"/>
    <lineage>
        <taxon>Bacteria</taxon>
        <taxon>Bacillati</taxon>
        <taxon>Actinomycetota</taxon>
        <taxon>Actinomycetes</taxon>
        <taxon>Micromonosporales</taxon>
        <taxon>Micromonosporaceae</taxon>
        <taxon>Actinoplanes</taxon>
    </lineage>
</organism>
<feature type="domain" description="N-acetyltransferase" evidence="3">
    <location>
        <begin position="3"/>
        <end position="151"/>
    </location>
</feature>